<evidence type="ECO:0000256" key="2">
    <source>
        <dbReference type="ARBA" id="ARBA00009130"/>
    </source>
</evidence>
<keyword evidence="4" id="KW-0274">FAD</keyword>
<dbReference type="Gene3D" id="3.50.50.60">
    <property type="entry name" value="FAD/NAD(P)-binding domain"/>
    <property type="match status" value="2"/>
</dbReference>
<keyword evidence="5" id="KW-0560">Oxidoreductase</keyword>
<evidence type="ECO:0000256" key="1">
    <source>
        <dbReference type="ARBA" id="ARBA00001974"/>
    </source>
</evidence>
<dbReference type="RefSeq" id="WP_008513738.1">
    <property type="nucleotide sequence ID" value="NZ_ACJM01000001.1"/>
</dbReference>
<dbReference type="AlphaFoldDB" id="C0GC38"/>
<comment type="caution">
    <text evidence="9">The sequence shown here is derived from an EMBL/GenBank/DDBJ whole genome shotgun (WGS) entry which is preliminary data.</text>
</comment>
<reference evidence="9 10" key="1">
    <citation type="submission" date="2009-02" db="EMBL/GenBank/DDBJ databases">
        <title>Sequencing of the draft genome and assembly of Dethiobacter alkaliphilus AHT 1.</title>
        <authorList>
            <consortium name="US DOE Joint Genome Institute (JGI-PGF)"/>
            <person name="Lucas S."/>
            <person name="Copeland A."/>
            <person name="Lapidus A."/>
            <person name="Glavina del Rio T."/>
            <person name="Dalin E."/>
            <person name="Tice H."/>
            <person name="Bruce D."/>
            <person name="Goodwin L."/>
            <person name="Pitluck S."/>
            <person name="Larimer F."/>
            <person name="Land M.L."/>
            <person name="Hauser L."/>
            <person name="Muyzer G."/>
        </authorList>
    </citation>
    <scope>NUCLEOTIDE SEQUENCE [LARGE SCALE GENOMIC DNA]</scope>
    <source>
        <strain evidence="9 10">AHT 1</strain>
    </source>
</reference>
<dbReference type="EMBL" id="ACJM01000001">
    <property type="protein sequence ID" value="EEG78773.1"/>
    <property type="molecule type" value="Genomic_DNA"/>
</dbReference>
<dbReference type="GO" id="GO:0016491">
    <property type="term" value="F:oxidoreductase activity"/>
    <property type="evidence" value="ECO:0007669"/>
    <property type="project" value="UniProtKB-KW"/>
</dbReference>
<evidence type="ECO:0000256" key="4">
    <source>
        <dbReference type="ARBA" id="ARBA00022827"/>
    </source>
</evidence>
<dbReference type="Proteomes" id="UP000006443">
    <property type="component" value="Unassembled WGS sequence"/>
</dbReference>
<dbReference type="STRING" id="555088.DealDRAFT_0047"/>
<dbReference type="InterPro" id="IPR023753">
    <property type="entry name" value="FAD/NAD-binding_dom"/>
</dbReference>
<dbReference type="InterPro" id="IPR016156">
    <property type="entry name" value="FAD/NAD-linked_Rdtase_dimer_sf"/>
</dbReference>
<dbReference type="eggNOG" id="COG0446">
    <property type="taxonomic scope" value="Bacteria"/>
</dbReference>
<dbReference type="PRINTS" id="PR00411">
    <property type="entry name" value="PNDRDTASEI"/>
</dbReference>
<dbReference type="SUPFAM" id="SSF55424">
    <property type="entry name" value="FAD/NAD-linked reductases, dimerisation (C-terminal) domain"/>
    <property type="match status" value="1"/>
</dbReference>
<keyword evidence="6" id="KW-0676">Redox-active center</keyword>
<dbReference type="InterPro" id="IPR004099">
    <property type="entry name" value="Pyr_nucl-diS_OxRdtase_dimer"/>
</dbReference>
<keyword evidence="10" id="KW-1185">Reference proteome</keyword>
<dbReference type="SUPFAM" id="SSF51905">
    <property type="entry name" value="FAD/NAD(P)-binding domain"/>
    <property type="match status" value="1"/>
</dbReference>
<sequence length="453" mass="49283">MQHPLVIIGGVAAGMSAASKARRLQPDLPVVVFEKSEYVSYGACGIPYYLSDVIPDHNKMVIRTPQYYDERLGIAVLTKHEVLSIDTEAKELQVKDLDSGEIKKQPYSKLIYATGARAIVPNLPGVDLPGVYTLRTLNDGLKVKDALASPSVKRVVIVGAGYIGLEVAENLRLLGKEVQVIEKAERLLVNFDSEFSQIVSDELERNQVHVHTGEGLVAFRGNERVEAVVTEKGEYPCDLAILSIGVRPNCELAHNAGIKVGFKGAVVVDRQMRTNVPDVFAAGDCAETYHRLLHKNVYIPLGTTANRQGRLAGQNACGAPEEFAGVLGTSVAKIFDLAVSITGLTEETARDFGFDVLSTTVTTLDHAIYYPNPRKIRIKLVYDRKTATLLGGQIVGHEGVAHRADILATAITNGMTLGEFAEVDMCYAPPYKGVWEALTVAANVAETEWQQQK</sequence>
<protein>
    <submittedName>
        <fullName evidence="9">FAD-dependent pyridine nucleotide-disulphide oxidoreductase</fullName>
    </submittedName>
</protein>
<dbReference type="PANTHER" id="PTHR43429:SF1">
    <property type="entry name" value="NAD(P)H SULFUR OXIDOREDUCTASE (COA-DEPENDENT)"/>
    <property type="match status" value="1"/>
</dbReference>
<dbReference type="PRINTS" id="PR00368">
    <property type="entry name" value="FADPNR"/>
</dbReference>
<evidence type="ECO:0000259" key="8">
    <source>
        <dbReference type="Pfam" id="PF07992"/>
    </source>
</evidence>
<dbReference type="PANTHER" id="PTHR43429">
    <property type="entry name" value="PYRIDINE NUCLEOTIDE-DISULFIDE OXIDOREDUCTASE DOMAIN-CONTAINING"/>
    <property type="match status" value="1"/>
</dbReference>
<organism evidence="9 10">
    <name type="scientific">Dethiobacter alkaliphilus AHT 1</name>
    <dbReference type="NCBI Taxonomy" id="555088"/>
    <lineage>
        <taxon>Bacteria</taxon>
        <taxon>Bacillati</taxon>
        <taxon>Bacillota</taxon>
        <taxon>Dethiobacteria</taxon>
        <taxon>Dethiobacterales</taxon>
        <taxon>Dethiobacteraceae</taxon>
        <taxon>Dethiobacter</taxon>
    </lineage>
</organism>
<dbReference type="Pfam" id="PF02852">
    <property type="entry name" value="Pyr_redox_dim"/>
    <property type="match status" value="1"/>
</dbReference>
<gene>
    <name evidence="9" type="ORF">DealDRAFT_0047</name>
</gene>
<comment type="cofactor">
    <cofactor evidence="1">
        <name>FAD</name>
        <dbReference type="ChEBI" id="CHEBI:57692"/>
    </cofactor>
</comment>
<dbReference type="InterPro" id="IPR050260">
    <property type="entry name" value="FAD-bd_OxRdtase"/>
</dbReference>
<evidence type="ECO:0000256" key="3">
    <source>
        <dbReference type="ARBA" id="ARBA00022630"/>
    </source>
</evidence>
<feature type="domain" description="Pyridine nucleotide-disulphide oxidoreductase dimerisation" evidence="7">
    <location>
        <begin position="332"/>
        <end position="432"/>
    </location>
</feature>
<evidence type="ECO:0000313" key="10">
    <source>
        <dbReference type="Proteomes" id="UP000006443"/>
    </source>
</evidence>
<proteinExistence type="inferred from homology"/>
<accession>C0GC38</accession>
<dbReference type="InterPro" id="IPR036188">
    <property type="entry name" value="FAD/NAD-bd_sf"/>
</dbReference>
<evidence type="ECO:0000259" key="7">
    <source>
        <dbReference type="Pfam" id="PF02852"/>
    </source>
</evidence>
<evidence type="ECO:0000256" key="5">
    <source>
        <dbReference type="ARBA" id="ARBA00023002"/>
    </source>
</evidence>
<evidence type="ECO:0000313" key="9">
    <source>
        <dbReference type="EMBL" id="EEG78773.1"/>
    </source>
</evidence>
<name>C0GC38_DETAL</name>
<dbReference type="Pfam" id="PF07992">
    <property type="entry name" value="Pyr_redox_2"/>
    <property type="match status" value="1"/>
</dbReference>
<comment type="similarity">
    <text evidence="2">Belongs to the class-III pyridine nucleotide-disulfide oxidoreductase family.</text>
</comment>
<feature type="domain" description="FAD/NAD(P)-binding" evidence="8">
    <location>
        <begin position="5"/>
        <end position="297"/>
    </location>
</feature>
<dbReference type="OrthoDB" id="9802028at2"/>
<keyword evidence="3" id="KW-0285">Flavoprotein</keyword>
<evidence type="ECO:0000256" key="6">
    <source>
        <dbReference type="ARBA" id="ARBA00023284"/>
    </source>
</evidence>
<dbReference type="NCBIfam" id="NF007123">
    <property type="entry name" value="PRK09564.1"/>
    <property type="match status" value="1"/>
</dbReference>